<dbReference type="RefSeq" id="WP_065679219.1">
    <property type="nucleotide sequence ID" value="NZ_AP025461.1"/>
</dbReference>
<gene>
    <name evidence="1" type="primary">ybhA_3</name>
    <name evidence="1" type="ORF">VAT7223_02241</name>
</gene>
<dbReference type="EMBL" id="FLQP01000028">
    <property type="protein sequence ID" value="SBS64519.1"/>
    <property type="molecule type" value="Genomic_DNA"/>
</dbReference>
<dbReference type="NCBIfam" id="TIGR01484">
    <property type="entry name" value="HAD-SF-IIB"/>
    <property type="match status" value="1"/>
</dbReference>
<evidence type="ECO:0000313" key="1">
    <source>
        <dbReference type="EMBL" id="SBS64519.1"/>
    </source>
</evidence>
<dbReference type="PROSITE" id="PS01228">
    <property type="entry name" value="COF_1"/>
    <property type="match status" value="1"/>
</dbReference>
<proteinExistence type="predicted"/>
<dbReference type="PROSITE" id="PS01229">
    <property type="entry name" value="COF_2"/>
    <property type="match status" value="1"/>
</dbReference>
<dbReference type="InterPro" id="IPR006379">
    <property type="entry name" value="HAD-SF_hydro_IIB"/>
</dbReference>
<dbReference type="PANTHER" id="PTHR10000:SF58">
    <property type="entry name" value="PYRIDOXAL PHOSPHATE PHOSPHATASE YBHA"/>
    <property type="match status" value="1"/>
</dbReference>
<dbReference type="SFLD" id="SFLDS00003">
    <property type="entry name" value="Haloacid_Dehalogenase"/>
    <property type="match status" value="1"/>
</dbReference>
<dbReference type="EC" id="3.1.3.74" evidence="1"/>
<dbReference type="InterPro" id="IPR000150">
    <property type="entry name" value="Cof"/>
</dbReference>
<keyword evidence="1" id="KW-0378">Hydrolase</keyword>
<dbReference type="AlphaFoldDB" id="A0A1C3ISZ3"/>
<dbReference type="NCBIfam" id="TIGR00099">
    <property type="entry name" value="Cof-subfamily"/>
    <property type="match status" value="1"/>
</dbReference>
<accession>A0A1C3ISZ3</accession>
<dbReference type="SUPFAM" id="SSF56784">
    <property type="entry name" value="HAD-like"/>
    <property type="match status" value="1"/>
</dbReference>
<dbReference type="Proteomes" id="UP000092876">
    <property type="component" value="Unassembled WGS sequence"/>
</dbReference>
<dbReference type="Pfam" id="PF08282">
    <property type="entry name" value="Hydrolase_3"/>
    <property type="match status" value="1"/>
</dbReference>
<reference evidence="2" key="1">
    <citation type="submission" date="2016-06" db="EMBL/GenBank/DDBJ databases">
        <authorList>
            <person name="Rodrigo-Torres Lidia"/>
            <person name="Arahal R.David."/>
        </authorList>
    </citation>
    <scope>NUCLEOTIDE SEQUENCE [LARGE SCALE GENOMIC DNA]</scope>
    <source>
        <strain evidence="2">CECT 7223</strain>
    </source>
</reference>
<dbReference type="Gene3D" id="3.40.50.1000">
    <property type="entry name" value="HAD superfamily/HAD-like"/>
    <property type="match status" value="1"/>
</dbReference>
<dbReference type="Gene3D" id="3.30.1240.10">
    <property type="match status" value="1"/>
</dbReference>
<protein>
    <submittedName>
        <fullName evidence="1">Pyridoxal phosphate phosphatase YbhA</fullName>
        <ecNumber evidence="1">3.1.3.74</ecNumber>
    </submittedName>
</protein>
<dbReference type="GO" id="GO:0033883">
    <property type="term" value="F:pyridoxal phosphatase activity"/>
    <property type="evidence" value="ECO:0007669"/>
    <property type="project" value="UniProtKB-EC"/>
</dbReference>
<name>A0A1C3ISZ3_9VIBR</name>
<dbReference type="PANTHER" id="PTHR10000">
    <property type="entry name" value="PHOSPHOSERINE PHOSPHATASE"/>
    <property type="match status" value="1"/>
</dbReference>
<dbReference type="InterPro" id="IPR023214">
    <property type="entry name" value="HAD_sf"/>
</dbReference>
<dbReference type="CDD" id="cd07516">
    <property type="entry name" value="HAD_Pase"/>
    <property type="match status" value="1"/>
</dbReference>
<sequence>MHKSSPHKSYKHKLDKHKLLALDLDGTVLNSQHTISQELVEAIKQVAQHTHVVIVTGRHHVAAKPYYDQLGLSTPIICCNGTYIFDYQNDTVIQENAIDKEIAAEFITLSQAHDLKMVMYVRDAMLYSRARPIEYMEALLTWSQTFPESQRPNIQKVDDFQHEAQFSEYVWKFVVEGEVNTFAEIPFVKENFNGERSWIDRVDFAAKGNSKGNALTRYIEPLGISLEQCVAIGDNHNDISMLKAAGLGIAMQNADDTVKSSANQITPKNNDDKTGLATLLQDLFSAH</sequence>
<evidence type="ECO:0000313" key="2">
    <source>
        <dbReference type="Proteomes" id="UP000092876"/>
    </source>
</evidence>
<dbReference type="GO" id="GO:0000287">
    <property type="term" value="F:magnesium ion binding"/>
    <property type="evidence" value="ECO:0007669"/>
    <property type="project" value="TreeGrafter"/>
</dbReference>
<organism evidence="1 2">
    <name type="scientific">Vibrio atlanticus</name>
    <dbReference type="NCBI Taxonomy" id="693153"/>
    <lineage>
        <taxon>Bacteria</taxon>
        <taxon>Pseudomonadati</taxon>
        <taxon>Pseudomonadota</taxon>
        <taxon>Gammaproteobacteria</taxon>
        <taxon>Vibrionales</taxon>
        <taxon>Vibrionaceae</taxon>
        <taxon>Vibrio</taxon>
    </lineage>
</organism>
<dbReference type="SFLD" id="SFLDG01140">
    <property type="entry name" value="C2.B:_Phosphomannomutase_and_P"/>
    <property type="match status" value="1"/>
</dbReference>
<dbReference type="GO" id="GO:0005829">
    <property type="term" value="C:cytosol"/>
    <property type="evidence" value="ECO:0007669"/>
    <property type="project" value="TreeGrafter"/>
</dbReference>
<dbReference type="GeneID" id="94234926"/>
<dbReference type="InterPro" id="IPR036412">
    <property type="entry name" value="HAD-like_sf"/>
</dbReference>